<evidence type="ECO:0000256" key="1">
    <source>
        <dbReference type="SAM" id="MobiDB-lite"/>
    </source>
</evidence>
<dbReference type="Proteomes" id="UP000325577">
    <property type="component" value="Linkage Group LG3"/>
</dbReference>
<reference evidence="2 3" key="1">
    <citation type="submission" date="2019-09" db="EMBL/GenBank/DDBJ databases">
        <title>A chromosome-level genome assembly of the Chinese tupelo Nyssa sinensis.</title>
        <authorList>
            <person name="Yang X."/>
            <person name="Kang M."/>
            <person name="Yang Y."/>
            <person name="Xiong H."/>
            <person name="Wang M."/>
            <person name="Zhang Z."/>
            <person name="Wang Z."/>
            <person name="Wu H."/>
            <person name="Ma T."/>
            <person name="Liu J."/>
            <person name="Xi Z."/>
        </authorList>
    </citation>
    <scope>NUCLEOTIDE SEQUENCE [LARGE SCALE GENOMIC DNA]</scope>
    <source>
        <strain evidence="2">J267</strain>
        <tissue evidence="2">Leaf</tissue>
    </source>
</reference>
<protein>
    <submittedName>
        <fullName evidence="2">Uncharacterized protein</fullName>
    </submittedName>
</protein>
<gene>
    <name evidence="2" type="ORF">F0562_007891</name>
</gene>
<proteinExistence type="predicted"/>
<feature type="region of interest" description="Disordered" evidence="1">
    <location>
        <begin position="1"/>
        <end position="92"/>
    </location>
</feature>
<evidence type="ECO:0000313" key="3">
    <source>
        <dbReference type="Proteomes" id="UP000325577"/>
    </source>
</evidence>
<dbReference type="OrthoDB" id="1557914at2759"/>
<evidence type="ECO:0000313" key="2">
    <source>
        <dbReference type="EMBL" id="KAA8526009.1"/>
    </source>
</evidence>
<dbReference type="PANTHER" id="PTHR38221:SF1">
    <property type="entry name" value="OVULE PROTEIN"/>
    <property type="match status" value="1"/>
</dbReference>
<dbReference type="AlphaFoldDB" id="A0A5J5A6W6"/>
<keyword evidence="3" id="KW-1185">Reference proteome</keyword>
<feature type="compositionally biased region" description="Basic and acidic residues" evidence="1">
    <location>
        <begin position="59"/>
        <end position="69"/>
    </location>
</feature>
<feature type="compositionally biased region" description="Basic and acidic residues" evidence="1">
    <location>
        <begin position="19"/>
        <end position="33"/>
    </location>
</feature>
<dbReference type="PANTHER" id="PTHR38221">
    <property type="entry name" value="BNAA04G14260D PROTEIN"/>
    <property type="match status" value="1"/>
</dbReference>
<dbReference type="EMBL" id="CM018046">
    <property type="protein sequence ID" value="KAA8526009.1"/>
    <property type="molecule type" value="Genomic_DNA"/>
</dbReference>
<accession>A0A5J5A6W6</accession>
<sequence>MEEDPFGSLVRQCQPTSSQEDRLRTCPFAREDEVFPEDESPSTSVEPTGIVMVSLPDSSKADSSPHEDFQTPPEDSLLASSEEQRKTTAGDALAGQKINGVSVKNDSAAMAVYSCTGTDKTVDLGKDSDNLGFSGVKSTQLIGGGGAVSGVPCSGGVDAVNVSEVSEYELTKYSALRGELNEGHSFEPRPKKLKVSEKNSGLESPNVCLGNNEPVIVETNRNENAGTEVLESEFEEIAEGLGFGEDTMNVGPQLKETEESMGLRKADKVSKNGEGLSVKKNIEDLEKFKYVSSGGINRHGGEDKGFGGRRELPSSISGQAKNVGKESGLGSSSAKHQLLNDLLDALKMAAKELDDGSEDVDFFETAKRRGMTFPRPRLHMPLSCCCLVLLSNYFSASVKRYTTIEKRK</sequence>
<name>A0A5J5A6W6_9ASTE</name>
<organism evidence="2 3">
    <name type="scientific">Nyssa sinensis</name>
    <dbReference type="NCBI Taxonomy" id="561372"/>
    <lineage>
        <taxon>Eukaryota</taxon>
        <taxon>Viridiplantae</taxon>
        <taxon>Streptophyta</taxon>
        <taxon>Embryophyta</taxon>
        <taxon>Tracheophyta</taxon>
        <taxon>Spermatophyta</taxon>
        <taxon>Magnoliopsida</taxon>
        <taxon>eudicotyledons</taxon>
        <taxon>Gunneridae</taxon>
        <taxon>Pentapetalae</taxon>
        <taxon>asterids</taxon>
        <taxon>Cornales</taxon>
        <taxon>Nyssaceae</taxon>
        <taxon>Nyssa</taxon>
    </lineage>
</organism>